<evidence type="ECO:0000256" key="7">
    <source>
        <dbReference type="ARBA" id="ARBA00023163"/>
    </source>
</evidence>
<dbReference type="GO" id="GO:0005634">
    <property type="term" value="C:nucleus"/>
    <property type="evidence" value="ECO:0007669"/>
    <property type="project" value="UniProtKB-SubCell"/>
</dbReference>
<dbReference type="SMART" id="SM00355">
    <property type="entry name" value="ZnF_C2H2"/>
    <property type="match status" value="3"/>
</dbReference>
<comment type="subcellular location">
    <subcellularLocation>
        <location evidence="1">Nucleus</location>
    </subcellularLocation>
</comment>
<dbReference type="FunFam" id="3.30.160.60:FF:000534">
    <property type="entry name" value="zinc finger protein 674"/>
    <property type="match status" value="1"/>
</dbReference>
<evidence type="ECO:0000259" key="11">
    <source>
        <dbReference type="PROSITE" id="PS50157"/>
    </source>
</evidence>
<dbReference type="FunFam" id="3.30.160.60:FF:000311">
    <property type="entry name" value="protein odd-skipped-related 2 isoform X1"/>
    <property type="match status" value="1"/>
</dbReference>
<dbReference type="EMBL" id="FN653018">
    <property type="protein sequence ID" value="CBY22237.1"/>
    <property type="molecule type" value="Genomic_DNA"/>
</dbReference>
<dbReference type="GO" id="GO:0000981">
    <property type="term" value="F:DNA-binding transcription factor activity, RNA polymerase II-specific"/>
    <property type="evidence" value="ECO:0007669"/>
    <property type="project" value="TreeGrafter"/>
</dbReference>
<dbReference type="Proteomes" id="UP000001307">
    <property type="component" value="Unassembled WGS sequence"/>
</dbReference>
<feature type="domain" description="C2H2-type" evidence="11">
    <location>
        <begin position="160"/>
        <end position="187"/>
    </location>
</feature>
<dbReference type="InParanoid" id="E4WXZ3"/>
<dbReference type="PANTHER" id="PTHR14196">
    <property type="entry name" value="ODD-SKIPPED - RELATED"/>
    <property type="match status" value="1"/>
</dbReference>
<keyword evidence="6" id="KW-0805">Transcription regulation</keyword>
<dbReference type="InterPro" id="IPR036236">
    <property type="entry name" value="Znf_C2H2_sf"/>
</dbReference>
<comment type="similarity">
    <text evidence="9">Belongs to the Odd C2H2-type zinc-finger protein family.</text>
</comment>
<keyword evidence="3" id="KW-0677">Repeat</keyword>
<sequence length="199" mass="23397">MNCFTFPAMTEQNNFQHQIQSPLNVYLNHLQLLQYQQSILSQIRQTPPAMMNIQGTTLPPSLSSMFSINSNNSNAKKFDFHRLAESATVDKTVTKRKTRPKKQHICRFCERKFTKSYNLMIHERTHTDERPFKCDICQKAFRRQDHLRDHKYIHAAEKPFKCKLCGKGFCQARTLHVHMNNHKKETSEEDDDVLINISD</sequence>
<dbReference type="InterPro" id="IPR050717">
    <property type="entry name" value="C2H2-ZF_Transcription_Reg"/>
</dbReference>
<dbReference type="AlphaFoldDB" id="E4WXZ3"/>
<evidence type="ECO:0000256" key="10">
    <source>
        <dbReference type="PROSITE-ProRule" id="PRU00042"/>
    </source>
</evidence>
<keyword evidence="8" id="KW-0539">Nucleus</keyword>
<keyword evidence="13" id="KW-1185">Reference proteome</keyword>
<keyword evidence="4 10" id="KW-0863">Zinc-finger</keyword>
<evidence type="ECO:0000256" key="2">
    <source>
        <dbReference type="ARBA" id="ARBA00022723"/>
    </source>
</evidence>
<dbReference type="PROSITE" id="PS00028">
    <property type="entry name" value="ZINC_FINGER_C2H2_1"/>
    <property type="match status" value="3"/>
</dbReference>
<evidence type="ECO:0000256" key="8">
    <source>
        <dbReference type="ARBA" id="ARBA00023242"/>
    </source>
</evidence>
<keyword evidence="2" id="KW-0479">Metal-binding</keyword>
<evidence type="ECO:0000256" key="3">
    <source>
        <dbReference type="ARBA" id="ARBA00022737"/>
    </source>
</evidence>
<organism evidence="12">
    <name type="scientific">Oikopleura dioica</name>
    <name type="common">Tunicate</name>
    <dbReference type="NCBI Taxonomy" id="34765"/>
    <lineage>
        <taxon>Eukaryota</taxon>
        <taxon>Metazoa</taxon>
        <taxon>Chordata</taxon>
        <taxon>Tunicata</taxon>
        <taxon>Appendicularia</taxon>
        <taxon>Copelata</taxon>
        <taxon>Oikopleuridae</taxon>
        <taxon>Oikopleura</taxon>
    </lineage>
</organism>
<feature type="domain" description="C2H2-type" evidence="11">
    <location>
        <begin position="104"/>
        <end position="131"/>
    </location>
</feature>
<proteinExistence type="inferred from homology"/>
<keyword evidence="5" id="KW-0862">Zinc</keyword>
<dbReference type="OrthoDB" id="9451254at2759"/>
<dbReference type="InterPro" id="IPR013087">
    <property type="entry name" value="Znf_C2H2_type"/>
</dbReference>
<evidence type="ECO:0000313" key="12">
    <source>
        <dbReference type="EMBL" id="CBY22237.1"/>
    </source>
</evidence>
<accession>E4WXZ3</accession>
<evidence type="ECO:0000256" key="1">
    <source>
        <dbReference type="ARBA" id="ARBA00004123"/>
    </source>
</evidence>
<dbReference type="PROSITE" id="PS50157">
    <property type="entry name" value="ZINC_FINGER_C2H2_2"/>
    <property type="match status" value="3"/>
</dbReference>
<evidence type="ECO:0000313" key="13">
    <source>
        <dbReference type="Proteomes" id="UP000001307"/>
    </source>
</evidence>
<keyword evidence="7" id="KW-0804">Transcription</keyword>
<dbReference type="SUPFAM" id="SSF57667">
    <property type="entry name" value="beta-beta-alpha zinc fingers"/>
    <property type="match status" value="2"/>
</dbReference>
<name>E4WXZ3_OIKDI</name>
<evidence type="ECO:0000256" key="4">
    <source>
        <dbReference type="ARBA" id="ARBA00022771"/>
    </source>
</evidence>
<evidence type="ECO:0000256" key="9">
    <source>
        <dbReference type="ARBA" id="ARBA00038339"/>
    </source>
</evidence>
<evidence type="ECO:0000256" key="5">
    <source>
        <dbReference type="ARBA" id="ARBA00022833"/>
    </source>
</evidence>
<gene>
    <name evidence="12" type="ORF">GSOID_T00011790001</name>
</gene>
<dbReference type="Gene3D" id="3.30.160.60">
    <property type="entry name" value="Classic Zinc Finger"/>
    <property type="match status" value="3"/>
</dbReference>
<dbReference type="GO" id="GO:0008270">
    <property type="term" value="F:zinc ion binding"/>
    <property type="evidence" value="ECO:0007669"/>
    <property type="project" value="UniProtKB-KW"/>
</dbReference>
<dbReference type="PANTHER" id="PTHR14196:SF0">
    <property type="entry name" value="PROTEIN BOWEL"/>
    <property type="match status" value="1"/>
</dbReference>
<dbReference type="GO" id="GO:0000977">
    <property type="term" value="F:RNA polymerase II transcription regulatory region sequence-specific DNA binding"/>
    <property type="evidence" value="ECO:0007669"/>
    <property type="project" value="TreeGrafter"/>
</dbReference>
<reference evidence="12" key="1">
    <citation type="journal article" date="2010" name="Science">
        <title>Plasticity of animal genome architecture unmasked by rapid evolution of a pelagic tunicate.</title>
        <authorList>
            <person name="Denoeud F."/>
            <person name="Henriet S."/>
            <person name="Mungpakdee S."/>
            <person name="Aury J.M."/>
            <person name="Da Silva C."/>
            <person name="Brinkmann H."/>
            <person name="Mikhaleva J."/>
            <person name="Olsen L.C."/>
            <person name="Jubin C."/>
            <person name="Canestro C."/>
            <person name="Bouquet J.M."/>
            <person name="Danks G."/>
            <person name="Poulain J."/>
            <person name="Campsteijn C."/>
            <person name="Adamski M."/>
            <person name="Cross I."/>
            <person name="Yadetie F."/>
            <person name="Muffato M."/>
            <person name="Louis A."/>
            <person name="Butcher S."/>
            <person name="Tsagkogeorga G."/>
            <person name="Konrad A."/>
            <person name="Singh S."/>
            <person name="Jensen M.F."/>
            <person name="Cong E.H."/>
            <person name="Eikeseth-Otteraa H."/>
            <person name="Noel B."/>
            <person name="Anthouard V."/>
            <person name="Porcel B.M."/>
            <person name="Kachouri-Lafond R."/>
            <person name="Nishino A."/>
            <person name="Ugolini M."/>
            <person name="Chourrout P."/>
            <person name="Nishida H."/>
            <person name="Aasland R."/>
            <person name="Huzurbazar S."/>
            <person name="Westhof E."/>
            <person name="Delsuc F."/>
            <person name="Lehrach H."/>
            <person name="Reinhardt R."/>
            <person name="Weissenbach J."/>
            <person name="Roy S.W."/>
            <person name="Artiguenave F."/>
            <person name="Postlethwait J.H."/>
            <person name="Manak J.R."/>
            <person name="Thompson E.M."/>
            <person name="Jaillon O."/>
            <person name="Du Pasquier L."/>
            <person name="Boudinot P."/>
            <person name="Liberles D.A."/>
            <person name="Volff J.N."/>
            <person name="Philippe H."/>
            <person name="Lenhard B."/>
            <person name="Roest Crollius H."/>
            <person name="Wincker P."/>
            <person name="Chourrout D."/>
        </authorList>
    </citation>
    <scope>NUCLEOTIDE SEQUENCE [LARGE SCALE GENOMIC DNA]</scope>
</reference>
<evidence type="ECO:0000256" key="6">
    <source>
        <dbReference type="ARBA" id="ARBA00023015"/>
    </source>
</evidence>
<dbReference type="Pfam" id="PF00096">
    <property type="entry name" value="zf-C2H2"/>
    <property type="match status" value="3"/>
</dbReference>
<dbReference type="FunFam" id="3.30.160.60:FF:000090">
    <property type="entry name" value="Odd-skipped-related transciption factor 2"/>
    <property type="match status" value="1"/>
</dbReference>
<feature type="domain" description="C2H2-type" evidence="11">
    <location>
        <begin position="132"/>
        <end position="159"/>
    </location>
</feature>
<protein>
    <recommendedName>
        <fullName evidence="11">C2H2-type domain-containing protein</fullName>
    </recommendedName>
</protein>